<feature type="coiled-coil region" evidence="1">
    <location>
        <begin position="43"/>
        <end position="98"/>
    </location>
</feature>
<evidence type="ECO:0000313" key="3">
    <source>
        <dbReference type="EMBL" id="DAG02148.1"/>
    </source>
</evidence>
<reference evidence="3" key="1">
    <citation type="journal article" date="2021" name="Proc. Natl. Acad. Sci. U.S.A.">
        <title>A Catalog of Tens of Thousands of Viruses from Human Metagenomes Reveals Hidden Associations with Chronic Diseases.</title>
        <authorList>
            <person name="Tisza M.J."/>
            <person name="Buck C.B."/>
        </authorList>
    </citation>
    <scope>NUCLEOTIDE SEQUENCE</scope>
    <source>
        <strain evidence="3">Ctdd214</strain>
    </source>
</reference>
<dbReference type="InterPro" id="IPR009636">
    <property type="entry name" value="SCAF"/>
</dbReference>
<evidence type="ECO:0000256" key="1">
    <source>
        <dbReference type="SAM" id="Coils"/>
    </source>
</evidence>
<accession>A0A8S5V605</accession>
<feature type="region of interest" description="Disordered" evidence="2">
    <location>
        <begin position="151"/>
        <end position="172"/>
    </location>
</feature>
<feature type="compositionally biased region" description="Low complexity" evidence="2">
    <location>
        <begin position="158"/>
        <end position="171"/>
    </location>
</feature>
<sequence>MKKEQLIEKGLSEEQVKAVLSLYTEEIKNFVPKTQFNELNTAKGQLEAQVADRDKQLKDLKAKVGDNEELKVRIEGMEKDNKAQREKYEAEIKDLKLDSVIRAKLADTKYPELLAGKIDRTKLTLNADGTVSGIDEQVTVLKGTYKDLFTPSVSGKAPGNNGNPTPSGNTGRAAELQKIIDDPQTSFVNRIAARNELYSLQAESEE</sequence>
<dbReference type="Pfam" id="PF06810">
    <property type="entry name" value="Phage_scaffold"/>
    <property type="match status" value="1"/>
</dbReference>
<organism evidence="3">
    <name type="scientific">Siphoviridae sp. ctdd214</name>
    <dbReference type="NCBI Taxonomy" id="2825581"/>
    <lineage>
        <taxon>Viruses</taxon>
        <taxon>Duplodnaviria</taxon>
        <taxon>Heunggongvirae</taxon>
        <taxon>Uroviricota</taxon>
        <taxon>Caudoviricetes</taxon>
    </lineage>
</organism>
<protein>
    <submittedName>
        <fullName evidence="3">Minor structural protein</fullName>
    </submittedName>
</protein>
<proteinExistence type="predicted"/>
<dbReference type="EMBL" id="BK016204">
    <property type="protein sequence ID" value="DAG02148.1"/>
    <property type="molecule type" value="Genomic_DNA"/>
</dbReference>
<name>A0A8S5V605_9CAUD</name>
<evidence type="ECO:0000256" key="2">
    <source>
        <dbReference type="SAM" id="MobiDB-lite"/>
    </source>
</evidence>
<dbReference type="GO" id="GO:0019069">
    <property type="term" value="P:viral capsid assembly"/>
    <property type="evidence" value="ECO:0007669"/>
    <property type="project" value="InterPro"/>
</dbReference>
<keyword evidence="1" id="KW-0175">Coiled coil</keyword>